<keyword evidence="1" id="KW-0472">Membrane</keyword>
<evidence type="ECO:0000313" key="3">
    <source>
        <dbReference type="Proteomes" id="UP001162131"/>
    </source>
</evidence>
<comment type="caution">
    <text evidence="2">The sequence shown here is derived from an EMBL/GenBank/DDBJ whole genome shotgun (WGS) entry which is preliminary data.</text>
</comment>
<feature type="transmembrane region" description="Helical" evidence="1">
    <location>
        <begin position="21"/>
        <end position="40"/>
    </location>
</feature>
<protein>
    <submittedName>
        <fullName evidence="2">Uncharacterized protein</fullName>
    </submittedName>
</protein>
<dbReference type="Pfam" id="PF09786">
    <property type="entry name" value="CytochromB561_N"/>
    <property type="match status" value="1"/>
</dbReference>
<reference evidence="2" key="1">
    <citation type="submission" date="2021-09" db="EMBL/GenBank/DDBJ databases">
        <authorList>
            <consortium name="AG Swart"/>
            <person name="Singh M."/>
            <person name="Singh A."/>
            <person name="Seah K."/>
            <person name="Emmerich C."/>
        </authorList>
    </citation>
    <scope>NUCLEOTIDE SEQUENCE</scope>
    <source>
        <strain evidence="2">ATCC30299</strain>
    </source>
</reference>
<name>A0AAU9JN88_9CILI</name>
<accession>A0AAU9JN88</accession>
<proteinExistence type="predicted"/>
<organism evidence="2 3">
    <name type="scientific">Blepharisma stoltei</name>
    <dbReference type="NCBI Taxonomy" id="1481888"/>
    <lineage>
        <taxon>Eukaryota</taxon>
        <taxon>Sar</taxon>
        <taxon>Alveolata</taxon>
        <taxon>Ciliophora</taxon>
        <taxon>Postciliodesmatophora</taxon>
        <taxon>Heterotrichea</taxon>
        <taxon>Heterotrichida</taxon>
        <taxon>Blepharismidae</taxon>
        <taxon>Blepharisma</taxon>
    </lineage>
</organism>
<sequence>MNPTPHPKIQKIRDYQEKNRIILIGLVTVTIILVTDLLYLAPKKGSMFGTNFMAPLTLACVVMTGAMTIKYINSDLEANKAINSINYAQIHYENKEIIENQEQVIISHSQVVEEWMKKKGIDMKIRQWIMNVRQWYSKELIPYILNSNVENIMQLNKLLKEFTKKCEKHWIYEGSFDDIKGFELTHDEKTVYKRVSIRDIQDLIKDLKFNYTLDLELSKKESAIPGDSSKEEALKRLQLADIVRQRLLLDNFFEIPTFNCRNFVISRLYTLSSTLSLKDYQASPAVSDNSWTSRKPSDPQILSHLFFRLLNNLNNPTVDPNFNMFSEIVTEAPPSSMHISKVLFYQTSRIPTFEILSGSEIWTPHKDSDNLFSAIALFLYHVQQKNNGYFYSMDCRDFFKLIY</sequence>
<keyword evidence="1" id="KW-0812">Transmembrane</keyword>
<evidence type="ECO:0000256" key="1">
    <source>
        <dbReference type="SAM" id="Phobius"/>
    </source>
</evidence>
<keyword evidence="1" id="KW-1133">Transmembrane helix</keyword>
<feature type="transmembrane region" description="Helical" evidence="1">
    <location>
        <begin position="52"/>
        <end position="72"/>
    </location>
</feature>
<evidence type="ECO:0000313" key="2">
    <source>
        <dbReference type="EMBL" id="CAG9322333.1"/>
    </source>
</evidence>
<dbReference type="EMBL" id="CAJZBQ010000031">
    <property type="protein sequence ID" value="CAG9322333.1"/>
    <property type="molecule type" value="Genomic_DNA"/>
</dbReference>
<dbReference type="Proteomes" id="UP001162131">
    <property type="component" value="Unassembled WGS sequence"/>
</dbReference>
<dbReference type="PANTHER" id="PTHR21780">
    <property type="entry name" value="TRANSMEMBRANE PROTEIN 209"/>
    <property type="match status" value="1"/>
</dbReference>
<gene>
    <name evidence="2" type="ORF">BSTOLATCC_MIC31358</name>
</gene>
<keyword evidence="3" id="KW-1185">Reference proteome</keyword>
<dbReference type="PANTHER" id="PTHR21780:SF0">
    <property type="entry name" value="TRANSMEMBRANE PROTEIN 209"/>
    <property type="match status" value="1"/>
</dbReference>
<dbReference type="AlphaFoldDB" id="A0AAU9JN88"/>
<dbReference type="InterPro" id="IPR019176">
    <property type="entry name" value="Cytochrome_B561-rel"/>
</dbReference>
<dbReference type="GO" id="GO:0016020">
    <property type="term" value="C:membrane"/>
    <property type="evidence" value="ECO:0007669"/>
    <property type="project" value="TreeGrafter"/>
</dbReference>